<feature type="region of interest" description="Disordered" evidence="1">
    <location>
        <begin position="1"/>
        <end position="36"/>
    </location>
</feature>
<organism evidence="2 3">
    <name type="scientific">Dactylosporangium siamense</name>
    <dbReference type="NCBI Taxonomy" id="685454"/>
    <lineage>
        <taxon>Bacteria</taxon>
        <taxon>Bacillati</taxon>
        <taxon>Actinomycetota</taxon>
        <taxon>Actinomycetes</taxon>
        <taxon>Micromonosporales</taxon>
        <taxon>Micromonosporaceae</taxon>
        <taxon>Dactylosporangium</taxon>
    </lineage>
</organism>
<evidence type="ECO:0000313" key="3">
    <source>
        <dbReference type="Proteomes" id="UP000660611"/>
    </source>
</evidence>
<comment type="caution">
    <text evidence="2">The sequence shown here is derived from an EMBL/GenBank/DDBJ whole genome shotgun (WGS) entry which is preliminary data.</text>
</comment>
<evidence type="ECO:0000313" key="2">
    <source>
        <dbReference type="EMBL" id="GIG44999.1"/>
    </source>
</evidence>
<gene>
    <name evidence="2" type="ORF">Dsi01nite_030400</name>
</gene>
<proteinExistence type="predicted"/>
<name>A0A919PJC4_9ACTN</name>
<reference evidence="2" key="1">
    <citation type="submission" date="2021-01" db="EMBL/GenBank/DDBJ databases">
        <title>Whole genome shotgun sequence of Dactylosporangium siamense NBRC 106093.</title>
        <authorList>
            <person name="Komaki H."/>
            <person name="Tamura T."/>
        </authorList>
    </citation>
    <scope>NUCLEOTIDE SEQUENCE</scope>
    <source>
        <strain evidence="2">NBRC 106093</strain>
    </source>
</reference>
<accession>A0A919PJC4</accession>
<protein>
    <submittedName>
        <fullName evidence="2">Uncharacterized protein</fullName>
    </submittedName>
</protein>
<dbReference type="Proteomes" id="UP000660611">
    <property type="component" value="Unassembled WGS sequence"/>
</dbReference>
<keyword evidence="3" id="KW-1185">Reference proteome</keyword>
<sequence length="111" mass="11821">MLGLGAVAGGIRRSHRPPQHGSHCAGEYGLVPEPVPTDPAELTDAVLMHHPERLAQAGQEWLVRQLMHLLWSSASPARTGPPYYARSPVSKAWSSLARCLGSPGAAAWPSP</sequence>
<dbReference type="AlphaFoldDB" id="A0A919PJC4"/>
<evidence type="ECO:0000256" key="1">
    <source>
        <dbReference type="SAM" id="MobiDB-lite"/>
    </source>
</evidence>
<dbReference type="EMBL" id="BONQ01000048">
    <property type="protein sequence ID" value="GIG44999.1"/>
    <property type="molecule type" value="Genomic_DNA"/>
</dbReference>